<name>A0ABD3Q6S0_9STRA</name>
<reference evidence="5 6" key="1">
    <citation type="journal article" date="2020" name="G3 (Bethesda)">
        <title>Improved Reference Genome for Cyclotella cryptica CCMP332, a Model for Cell Wall Morphogenesis, Salinity Adaptation, and Lipid Production in Diatoms (Bacillariophyta).</title>
        <authorList>
            <person name="Roberts W.R."/>
            <person name="Downey K.M."/>
            <person name="Ruck E.C."/>
            <person name="Traller J.C."/>
            <person name="Alverson A.J."/>
        </authorList>
    </citation>
    <scope>NUCLEOTIDE SEQUENCE [LARGE SCALE GENOMIC DNA]</scope>
    <source>
        <strain evidence="5 6">CCMP332</strain>
    </source>
</reference>
<evidence type="ECO:0000259" key="4">
    <source>
        <dbReference type="Pfam" id="PF01266"/>
    </source>
</evidence>
<sequence length="858" mass="92610">MTANRLLFFAAWLCSINNNGAALAFAPASSTASSYPPDPFSKTPPRSPLSPTSLSAHIHRDVLIIGSGLAGLSIAHRLASTSGRHVTVLERETPASQRSKTVAGSFAAAGMLAPQSERMAAGPLLDVCLDSREMYGAWVGDVERAAREACGNSLQGDCAKYLWDAQGIGERGRGGQSLEPWEVGFHSTGGFLAPAFAGDAVSTWAPQPHSGEAYWLDDIQIRELEPLLHPNVVGGWWFPEDASVDARRLTCTLRAACVGMGVHILSGEEYEVHSLEMSKGKCTGVHLASGRIYSANSVVVANGSWMKNLLPVPIVPHKGQSLALRMPSNSPPLLNRVLFAQDTYIVPKADGRIVIGATVEPGRFDGDVTPEGMLHCLSEATRLVPSLKDLPIEETWSGLRPTTPDKCPILGKTLFENVYVAGGYWRNGVLLAPKTGQLVGDLILNDGDSSKLSSNDAALLDAFAWDRFTKEGGGAVLAASARYASSLYPVHKRSSLGVSSSVGTELGFYEGASAAKGDRERDRQSMFGLKEKEEEVLERAAARGISDAGAFNFGQSESYNDEVTGEGDKSIGHHIEETLAATDADPDALTVGVAEYDSDITEEETQSSQTPANEDSPKPADLASDLPSIYEKIKANKAKAAQNLKMGQDTTEEKPDLPFRIYHVDKVTREVTMVPPYTSPGEFFQMKEEGKLSSTGRIEESVPVKAISDEAATKGNQETFDGYQTIREAFGEGTTEEETAEATRRARMRNRVKSSEIDESAIGAMPFDGSSRIKGKEKEVVNGSRAPSTMLLERKKEETTTSNGLAANEETNEETLDGYQAIQTANSATSREEELQRMRESRIRNRMKSSELDDLFDS</sequence>
<comment type="caution">
    <text evidence="5">The sequence shown here is derived from an EMBL/GenBank/DDBJ whole genome shotgun (WGS) entry which is preliminary data.</text>
</comment>
<keyword evidence="6" id="KW-1185">Reference proteome</keyword>
<evidence type="ECO:0000256" key="3">
    <source>
        <dbReference type="SAM" id="SignalP"/>
    </source>
</evidence>
<evidence type="ECO:0000256" key="2">
    <source>
        <dbReference type="SAM" id="MobiDB-lite"/>
    </source>
</evidence>
<dbReference type="Pfam" id="PF01266">
    <property type="entry name" value="DAO"/>
    <property type="match status" value="1"/>
</dbReference>
<feature type="chain" id="PRO_5044857369" description="FAD dependent oxidoreductase domain-containing protein" evidence="3">
    <location>
        <begin position="23"/>
        <end position="858"/>
    </location>
</feature>
<dbReference type="InterPro" id="IPR006076">
    <property type="entry name" value="FAD-dep_OxRdtase"/>
</dbReference>
<feature type="region of interest" description="Disordered" evidence="2">
    <location>
        <begin position="761"/>
        <end position="858"/>
    </location>
</feature>
<dbReference type="SUPFAM" id="SSF51905">
    <property type="entry name" value="FAD/NAD(P)-binding domain"/>
    <property type="match status" value="1"/>
</dbReference>
<organism evidence="5 6">
    <name type="scientific">Cyclotella cryptica</name>
    <dbReference type="NCBI Taxonomy" id="29204"/>
    <lineage>
        <taxon>Eukaryota</taxon>
        <taxon>Sar</taxon>
        <taxon>Stramenopiles</taxon>
        <taxon>Ochrophyta</taxon>
        <taxon>Bacillariophyta</taxon>
        <taxon>Coscinodiscophyceae</taxon>
        <taxon>Thalassiosirophycidae</taxon>
        <taxon>Stephanodiscales</taxon>
        <taxon>Stephanodiscaceae</taxon>
        <taxon>Cyclotella</taxon>
    </lineage>
</organism>
<evidence type="ECO:0000313" key="5">
    <source>
        <dbReference type="EMBL" id="KAL3795883.1"/>
    </source>
</evidence>
<proteinExistence type="predicted"/>
<dbReference type="Proteomes" id="UP001516023">
    <property type="component" value="Unassembled WGS sequence"/>
</dbReference>
<gene>
    <name evidence="5" type="ORF">HJC23_002154</name>
</gene>
<feature type="region of interest" description="Disordered" evidence="2">
    <location>
        <begin position="599"/>
        <end position="623"/>
    </location>
</feature>
<keyword evidence="3" id="KW-0732">Signal</keyword>
<dbReference type="EMBL" id="JABMIG020000067">
    <property type="protein sequence ID" value="KAL3795883.1"/>
    <property type="molecule type" value="Genomic_DNA"/>
</dbReference>
<dbReference type="GO" id="GO:0016491">
    <property type="term" value="F:oxidoreductase activity"/>
    <property type="evidence" value="ECO:0007669"/>
    <property type="project" value="UniProtKB-KW"/>
</dbReference>
<evidence type="ECO:0000256" key="1">
    <source>
        <dbReference type="ARBA" id="ARBA00023002"/>
    </source>
</evidence>
<feature type="signal peptide" evidence="3">
    <location>
        <begin position="1"/>
        <end position="22"/>
    </location>
</feature>
<feature type="compositionally biased region" description="Basic and acidic residues" evidence="2">
    <location>
        <begin position="830"/>
        <end position="851"/>
    </location>
</feature>
<dbReference type="Gene3D" id="3.30.9.10">
    <property type="entry name" value="D-Amino Acid Oxidase, subunit A, domain 2"/>
    <property type="match status" value="1"/>
</dbReference>
<dbReference type="InterPro" id="IPR036188">
    <property type="entry name" value="FAD/NAD-bd_sf"/>
</dbReference>
<dbReference type="Gene3D" id="3.50.50.60">
    <property type="entry name" value="FAD/NAD(P)-binding domain"/>
    <property type="match status" value="1"/>
</dbReference>
<feature type="domain" description="FAD dependent oxidoreductase" evidence="4">
    <location>
        <begin position="61"/>
        <end position="442"/>
    </location>
</feature>
<keyword evidence="1" id="KW-0560">Oxidoreductase</keyword>
<dbReference type="SUPFAM" id="SSF54373">
    <property type="entry name" value="FAD-linked reductases, C-terminal domain"/>
    <property type="match status" value="1"/>
</dbReference>
<protein>
    <recommendedName>
        <fullName evidence="4">FAD dependent oxidoreductase domain-containing protein</fullName>
    </recommendedName>
</protein>
<accession>A0ABD3Q6S0</accession>
<dbReference type="AlphaFoldDB" id="A0ABD3Q6S0"/>
<dbReference type="PANTHER" id="PTHR13847:SF289">
    <property type="entry name" value="GLYCINE OXIDASE"/>
    <property type="match status" value="1"/>
</dbReference>
<dbReference type="PANTHER" id="PTHR13847">
    <property type="entry name" value="SARCOSINE DEHYDROGENASE-RELATED"/>
    <property type="match status" value="1"/>
</dbReference>
<evidence type="ECO:0000313" key="6">
    <source>
        <dbReference type="Proteomes" id="UP001516023"/>
    </source>
</evidence>